<evidence type="ECO:0000313" key="1">
    <source>
        <dbReference type="EMBL" id="KYO39469.1"/>
    </source>
</evidence>
<evidence type="ECO:0000313" key="2">
    <source>
        <dbReference type="Proteomes" id="UP000050525"/>
    </source>
</evidence>
<protein>
    <submittedName>
        <fullName evidence="1">Uncharacterized protein</fullName>
    </submittedName>
</protein>
<reference evidence="1 2" key="1">
    <citation type="journal article" date="2012" name="Genome Biol.">
        <title>Sequencing three crocodilian genomes to illuminate the evolution of archosaurs and amniotes.</title>
        <authorList>
            <person name="St John J.A."/>
            <person name="Braun E.L."/>
            <person name="Isberg S.R."/>
            <person name="Miles L.G."/>
            <person name="Chong A.Y."/>
            <person name="Gongora J."/>
            <person name="Dalzell P."/>
            <person name="Moran C."/>
            <person name="Bed'hom B."/>
            <person name="Abzhanov A."/>
            <person name="Burgess S.C."/>
            <person name="Cooksey A.M."/>
            <person name="Castoe T.A."/>
            <person name="Crawford N.G."/>
            <person name="Densmore L.D."/>
            <person name="Drew J.C."/>
            <person name="Edwards S.V."/>
            <person name="Faircloth B.C."/>
            <person name="Fujita M.K."/>
            <person name="Greenwold M.J."/>
            <person name="Hoffmann F.G."/>
            <person name="Howard J.M."/>
            <person name="Iguchi T."/>
            <person name="Janes D.E."/>
            <person name="Khan S.Y."/>
            <person name="Kohno S."/>
            <person name="de Koning A.J."/>
            <person name="Lance S.L."/>
            <person name="McCarthy F.M."/>
            <person name="McCormack J.E."/>
            <person name="Merchant M.E."/>
            <person name="Peterson D.G."/>
            <person name="Pollock D.D."/>
            <person name="Pourmand N."/>
            <person name="Raney B.J."/>
            <person name="Roessler K.A."/>
            <person name="Sanford J.R."/>
            <person name="Sawyer R.H."/>
            <person name="Schmidt C.J."/>
            <person name="Triplett E.W."/>
            <person name="Tuberville T.D."/>
            <person name="Venegas-Anaya M."/>
            <person name="Howard J.T."/>
            <person name="Jarvis E.D."/>
            <person name="Guillette L.J.Jr."/>
            <person name="Glenn T.C."/>
            <person name="Green R.E."/>
            <person name="Ray D.A."/>
        </authorList>
    </citation>
    <scope>NUCLEOTIDE SEQUENCE [LARGE SCALE GENOMIC DNA]</scope>
    <source>
        <strain evidence="1">KSC_2009_1</strain>
    </source>
</reference>
<organism evidence="1 2">
    <name type="scientific">Alligator mississippiensis</name>
    <name type="common">American alligator</name>
    <dbReference type="NCBI Taxonomy" id="8496"/>
    <lineage>
        <taxon>Eukaryota</taxon>
        <taxon>Metazoa</taxon>
        <taxon>Chordata</taxon>
        <taxon>Craniata</taxon>
        <taxon>Vertebrata</taxon>
        <taxon>Euteleostomi</taxon>
        <taxon>Archelosauria</taxon>
        <taxon>Archosauria</taxon>
        <taxon>Crocodylia</taxon>
        <taxon>Alligatoridae</taxon>
        <taxon>Alligatorinae</taxon>
        <taxon>Alligator</taxon>
    </lineage>
</organism>
<dbReference type="AlphaFoldDB" id="A0A151NS77"/>
<dbReference type="Proteomes" id="UP000050525">
    <property type="component" value="Unassembled WGS sequence"/>
</dbReference>
<dbReference type="EMBL" id="AKHW03002195">
    <property type="protein sequence ID" value="KYO39469.1"/>
    <property type="molecule type" value="Genomic_DNA"/>
</dbReference>
<comment type="caution">
    <text evidence="1">The sequence shown here is derived from an EMBL/GenBank/DDBJ whole genome shotgun (WGS) entry which is preliminary data.</text>
</comment>
<name>A0A151NS77_ALLMI</name>
<accession>A0A151NS77</accession>
<gene>
    <name evidence="1" type="ORF">Y1Q_0021111</name>
</gene>
<keyword evidence="2" id="KW-1185">Reference proteome</keyword>
<proteinExistence type="predicted"/>
<sequence length="76" mass="8796">MTRSTWGTNTVKVPGCRPKQGTETLFLQSFYLLTNSKKSEDGTADNKDKSSLFWEPFMVFQWLLCEIHFIQQNSCV</sequence>